<feature type="region of interest" description="Disordered" evidence="8">
    <location>
        <begin position="341"/>
        <end position="367"/>
    </location>
</feature>
<feature type="region of interest" description="Disordered" evidence="8">
    <location>
        <begin position="579"/>
        <end position="640"/>
    </location>
</feature>
<evidence type="ECO:0000256" key="1">
    <source>
        <dbReference type="ARBA" id="ARBA00004123"/>
    </source>
</evidence>
<evidence type="ECO:0000256" key="6">
    <source>
        <dbReference type="ARBA" id="ARBA00023242"/>
    </source>
</evidence>
<dbReference type="Pfam" id="PF03215">
    <property type="entry name" value="Rad17"/>
    <property type="match status" value="1"/>
</dbReference>
<dbReference type="Gene3D" id="3.40.50.300">
    <property type="entry name" value="P-loop containing nucleotide triphosphate hydrolases"/>
    <property type="match status" value="1"/>
</dbReference>
<dbReference type="STRING" id="244447.ENSCSEP00000014094"/>
<name>A0A3P8VIK2_CYNSE</name>
<dbReference type="PANTHER" id="PTHR12172">
    <property type="entry name" value="CELL CYCLE CHECKPOINT PROTEIN RAD17"/>
    <property type="match status" value="1"/>
</dbReference>
<evidence type="ECO:0000256" key="5">
    <source>
        <dbReference type="ARBA" id="ARBA00022840"/>
    </source>
</evidence>
<dbReference type="CTD" id="5884"/>
<keyword evidence="11" id="KW-1185">Reference proteome</keyword>
<feature type="compositionally biased region" description="Acidic residues" evidence="8">
    <location>
        <begin position="627"/>
        <end position="640"/>
    </location>
</feature>
<reference evidence="10" key="3">
    <citation type="submission" date="2025-09" db="UniProtKB">
        <authorList>
            <consortium name="Ensembl"/>
        </authorList>
    </citation>
    <scope>IDENTIFICATION</scope>
</reference>
<dbReference type="InParanoid" id="A0A3P8VIK2"/>
<dbReference type="NCBIfam" id="TIGR00602">
    <property type="entry name" value="rad24"/>
    <property type="match status" value="1"/>
</dbReference>
<dbReference type="InterPro" id="IPR003593">
    <property type="entry name" value="AAA+_ATPase"/>
</dbReference>
<dbReference type="GO" id="GO:0031389">
    <property type="term" value="C:Rad17 RFC-like complex"/>
    <property type="evidence" value="ECO:0007669"/>
    <property type="project" value="InterPro"/>
</dbReference>
<keyword evidence="4" id="KW-0227">DNA damage</keyword>
<dbReference type="KEGG" id="csem:103397379"/>
<evidence type="ECO:0000256" key="7">
    <source>
        <dbReference type="ARBA" id="ARBA00023306"/>
    </source>
</evidence>
<dbReference type="GeneID" id="103397379"/>
<protein>
    <submittedName>
        <fullName evidence="10">RAD17 checkpoint clamp loader component</fullName>
    </submittedName>
</protein>
<dbReference type="FunCoup" id="A0A3P8VIK2">
    <property type="interactions" value="1153"/>
</dbReference>
<dbReference type="GO" id="GO:0000077">
    <property type="term" value="P:DNA damage checkpoint signaling"/>
    <property type="evidence" value="ECO:0007669"/>
    <property type="project" value="InterPro"/>
</dbReference>
<evidence type="ECO:0000313" key="10">
    <source>
        <dbReference type="Ensembl" id="ENSCSEP00000014094.1"/>
    </source>
</evidence>
<keyword evidence="7" id="KW-0131">Cell cycle</keyword>
<evidence type="ECO:0000313" key="11">
    <source>
        <dbReference type="Proteomes" id="UP000265120"/>
    </source>
</evidence>
<feature type="compositionally biased region" description="Polar residues" evidence="8">
    <location>
        <begin position="616"/>
        <end position="625"/>
    </location>
</feature>
<evidence type="ECO:0000256" key="3">
    <source>
        <dbReference type="ARBA" id="ARBA00022741"/>
    </source>
</evidence>
<dbReference type="RefSeq" id="XP_016898774.1">
    <property type="nucleotide sequence ID" value="XM_017043285.2"/>
</dbReference>
<dbReference type="RefSeq" id="XP_008333846.1">
    <property type="nucleotide sequence ID" value="XM_008335624.3"/>
</dbReference>
<keyword evidence="6" id="KW-0539">Nucleus</keyword>
<keyword evidence="3" id="KW-0547">Nucleotide-binding</keyword>
<dbReference type="GO" id="GO:0003689">
    <property type="term" value="F:DNA clamp loader activity"/>
    <property type="evidence" value="ECO:0007669"/>
    <property type="project" value="InterPro"/>
</dbReference>
<dbReference type="AlphaFoldDB" id="A0A3P8VIK2"/>
<reference evidence="10" key="2">
    <citation type="submission" date="2025-08" db="UniProtKB">
        <authorList>
            <consortium name="Ensembl"/>
        </authorList>
    </citation>
    <scope>IDENTIFICATION</scope>
</reference>
<comment type="subcellular location">
    <subcellularLocation>
        <location evidence="1">Nucleus</location>
    </subcellularLocation>
</comment>
<dbReference type="Proteomes" id="UP000265120">
    <property type="component" value="Chromosome Z"/>
</dbReference>
<dbReference type="SUPFAM" id="SSF52540">
    <property type="entry name" value="P-loop containing nucleoside triphosphate hydrolases"/>
    <property type="match status" value="1"/>
</dbReference>
<dbReference type="GO" id="GO:0005634">
    <property type="term" value="C:nucleus"/>
    <property type="evidence" value="ECO:0007669"/>
    <property type="project" value="UniProtKB-SubCell"/>
</dbReference>
<proteinExistence type="inferred from homology"/>
<dbReference type="GeneTree" id="ENSGT00440000039046"/>
<dbReference type="GO" id="GO:0006281">
    <property type="term" value="P:DNA repair"/>
    <property type="evidence" value="ECO:0007669"/>
    <property type="project" value="InterPro"/>
</dbReference>
<dbReference type="PANTHER" id="PTHR12172:SF0">
    <property type="entry name" value="CELL CYCLE CHECKPOINT PROTEIN RAD17"/>
    <property type="match status" value="1"/>
</dbReference>
<sequence length="640" mass="72837">MNKLSVRGKAAASRANDWVNSSFSDLVGESCSLPGQTKGLFQKPELKKARKRKVEDYHISSLLNEVVQRDLDEPWVDRYSPSSQDELAVHKKKIEEVENWMNTHSCSSKGGVLLLTGPSGCGKTATVRVLSEELGFRIQEWVNPTNTEPFSMRSQEEWKTNSMFSRPQQAQFQDFLLRANKYSCLRMRGEDGVTDKKLILVEDMPNQFYRQSSSLHDNLRLFMRTSRCPLVFIVSDSLSGDRSSRLLFPKEIQEELDITCISFNPVAPTTMMKVLTRISTQEAGKSCTKTVIPDKKVLEMLCSGSSGDIRSAINSLQFSSLPDTQSLENDLWRMQKDKPLVSKGKAFSKTNQRKKKSKNKKDEEEEQAIGGKDASLFLFRALGKILHCKRGNPDDFEGDDVSTVPVLSTHLSHHHRETLLVNPELVVERSHMSGEFFNLYLHQNYLDFFSEVEDVDRASEYLSDADLFTSNWTHRSIMEDYSSSVATRGLLHSNSQQVSVGFRPLHKPNWLLINKKHRENCLSAQSLFRNFCLTPVSLQTELLPYLAKLTNPMRNQAQITFIQDVGQMRERNYYSRTKLEALTDKEPGQLENEGEEEDKMVKEEDQGGSEEGLPASQPQPTTSQALLEEEELNIEEYDSD</sequence>
<dbReference type="GO" id="GO:0033314">
    <property type="term" value="P:mitotic DNA replication checkpoint signaling"/>
    <property type="evidence" value="ECO:0007669"/>
    <property type="project" value="TreeGrafter"/>
</dbReference>
<evidence type="ECO:0000256" key="2">
    <source>
        <dbReference type="ARBA" id="ARBA00006168"/>
    </source>
</evidence>
<dbReference type="InterPro" id="IPR004582">
    <property type="entry name" value="Checkpoint_prot_Rad17_Rad24"/>
</dbReference>
<reference evidence="10 11" key="1">
    <citation type="journal article" date="2014" name="Nat. Genet.">
        <title>Whole-genome sequence of a flatfish provides insights into ZW sex chromosome evolution and adaptation to a benthic lifestyle.</title>
        <authorList>
            <person name="Chen S."/>
            <person name="Zhang G."/>
            <person name="Shao C."/>
            <person name="Huang Q."/>
            <person name="Liu G."/>
            <person name="Zhang P."/>
            <person name="Song W."/>
            <person name="An N."/>
            <person name="Chalopin D."/>
            <person name="Volff J.N."/>
            <person name="Hong Y."/>
            <person name="Li Q."/>
            <person name="Sha Z."/>
            <person name="Zhou H."/>
            <person name="Xie M."/>
            <person name="Yu Q."/>
            <person name="Liu Y."/>
            <person name="Xiang H."/>
            <person name="Wang N."/>
            <person name="Wu K."/>
            <person name="Yang C."/>
            <person name="Zhou Q."/>
            <person name="Liao X."/>
            <person name="Yang L."/>
            <person name="Hu Q."/>
            <person name="Zhang J."/>
            <person name="Meng L."/>
            <person name="Jin L."/>
            <person name="Tian Y."/>
            <person name="Lian J."/>
            <person name="Yang J."/>
            <person name="Miao G."/>
            <person name="Liu S."/>
            <person name="Liang Z."/>
            <person name="Yan F."/>
            <person name="Li Y."/>
            <person name="Sun B."/>
            <person name="Zhang H."/>
            <person name="Zhang J."/>
            <person name="Zhu Y."/>
            <person name="Du M."/>
            <person name="Zhao Y."/>
            <person name="Schartl M."/>
            <person name="Tang Q."/>
            <person name="Wang J."/>
        </authorList>
    </citation>
    <scope>NUCLEOTIDE SEQUENCE</scope>
</reference>
<dbReference type="SMART" id="SM00382">
    <property type="entry name" value="AAA"/>
    <property type="match status" value="1"/>
</dbReference>
<dbReference type="Ensembl" id="ENSCSET00000014260.1">
    <property type="protein sequence ID" value="ENSCSEP00000014094.1"/>
    <property type="gene ID" value="ENSCSEG00000009075.1"/>
</dbReference>
<dbReference type="InterPro" id="IPR018324">
    <property type="entry name" value="Rad17/Rad24_fun/met"/>
</dbReference>
<evidence type="ECO:0000259" key="9">
    <source>
        <dbReference type="SMART" id="SM00382"/>
    </source>
</evidence>
<feature type="domain" description="AAA+ ATPase" evidence="9">
    <location>
        <begin position="109"/>
        <end position="259"/>
    </location>
</feature>
<dbReference type="FunFam" id="3.40.50.300:FF:001661">
    <property type="entry name" value="RAD17 checkpoint clamp loader component"/>
    <property type="match status" value="1"/>
</dbReference>
<dbReference type="OMA" id="YNCLKMA"/>
<dbReference type="OrthoDB" id="10265971at2759"/>
<dbReference type="GO" id="GO:0005524">
    <property type="term" value="F:ATP binding"/>
    <property type="evidence" value="ECO:0007669"/>
    <property type="project" value="UniProtKB-KW"/>
</dbReference>
<organism evidence="10 11">
    <name type="scientific">Cynoglossus semilaevis</name>
    <name type="common">Tongue sole</name>
    <dbReference type="NCBI Taxonomy" id="244447"/>
    <lineage>
        <taxon>Eukaryota</taxon>
        <taxon>Metazoa</taxon>
        <taxon>Chordata</taxon>
        <taxon>Craniata</taxon>
        <taxon>Vertebrata</taxon>
        <taxon>Euteleostomi</taxon>
        <taxon>Actinopterygii</taxon>
        <taxon>Neopterygii</taxon>
        <taxon>Teleostei</taxon>
        <taxon>Neoteleostei</taxon>
        <taxon>Acanthomorphata</taxon>
        <taxon>Carangaria</taxon>
        <taxon>Pleuronectiformes</taxon>
        <taxon>Pleuronectoidei</taxon>
        <taxon>Cynoglossidae</taxon>
        <taxon>Cynoglossinae</taxon>
        <taxon>Cynoglossus</taxon>
    </lineage>
</organism>
<comment type="similarity">
    <text evidence="2">Belongs to the rad17/RAD24 family.</text>
</comment>
<dbReference type="InterPro" id="IPR027417">
    <property type="entry name" value="P-loop_NTPase"/>
</dbReference>
<feature type="compositionally biased region" description="Basic and acidic residues" evidence="8">
    <location>
        <begin position="579"/>
        <end position="588"/>
    </location>
</feature>
<evidence type="ECO:0000256" key="8">
    <source>
        <dbReference type="SAM" id="MobiDB-lite"/>
    </source>
</evidence>
<evidence type="ECO:0000256" key="4">
    <source>
        <dbReference type="ARBA" id="ARBA00022763"/>
    </source>
</evidence>
<accession>A0A3P8VIK2</accession>
<dbReference type="GO" id="GO:0003682">
    <property type="term" value="F:chromatin binding"/>
    <property type="evidence" value="ECO:0007669"/>
    <property type="project" value="TreeGrafter"/>
</dbReference>
<keyword evidence="5" id="KW-0067">ATP-binding</keyword>